<organism evidence="2 4">
    <name type="scientific">Rotaria sordida</name>
    <dbReference type="NCBI Taxonomy" id="392033"/>
    <lineage>
        <taxon>Eukaryota</taxon>
        <taxon>Metazoa</taxon>
        <taxon>Spiralia</taxon>
        <taxon>Gnathifera</taxon>
        <taxon>Rotifera</taxon>
        <taxon>Eurotatoria</taxon>
        <taxon>Bdelloidea</taxon>
        <taxon>Philodinida</taxon>
        <taxon>Philodinidae</taxon>
        <taxon>Rotaria</taxon>
    </lineage>
</organism>
<protein>
    <submittedName>
        <fullName evidence="2">Uncharacterized protein</fullName>
    </submittedName>
</protein>
<name>A0A813ZCP2_9BILA</name>
<dbReference type="EMBL" id="CAJNOL010004006">
    <property type="protein sequence ID" value="CAF1578912.1"/>
    <property type="molecule type" value="Genomic_DNA"/>
</dbReference>
<evidence type="ECO:0000313" key="4">
    <source>
        <dbReference type="Proteomes" id="UP000663854"/>
    </source>
</evidence>
<keyword evidence="5" id="KW-1185">Reference proteome</keyword>
<evidence type="ECO:0000256" key="1">
    <source>
        <dbReference type="SAM" id="Coils"/>
    </source>
</evidence>
<dbReference type="Proteomes" id="UP000663854">
    <property type="component" value="Unassembled WGS sequence"/>
</dbReference>
<sequence length="315" mass="36886">MELDYIEDACYESKEINSLRLTLIERDAKIKQLLDDEKKLILENKQLENIIELHRSILRDYVFKLKESTNTSIAAQDGDKFEQNQYGPLEDSIDPQNEFLEKLNTYTEQAKQTLATETARVTSEYAKLETLIERLNNKLEHQIRCSQNLENILKQFSQKREQQTDENFCQYEYALGEKTPIDNPLTNENNLIGDRFSQYNELLSDIDRLNDKIRRHYFLINRLINENHDQDLQIKEYKREINLNNNLFSCQAPLSASTNSFVNTTDLTLNQEPSAALLPPTNVEENSSILDLSTIPSSTTKNRKFLDRLKFFFKL</sequence>
<reference evidence="2" key="1">
    <citation type="submission" date="2021-02" db="EMBL/GenBank/DDBJ databases">
        <authorList>
            <person name="Nowell W R."/>
        </authorList>
    </citation>
    <scope>NUCLEOTIDE SEQUENCE</scope>
</reference>
<dbReference type="AlphaFoldDB" id="A0A813ZCP2"/>
<accession>A0A813ZCP2</accession>
<evidence type="ECO:0000313" key="5">
    <source>
        <dbReference type="Proteomes" id="UP000663870"/>
    </source>
</evidence>
<comment type="caution">
    <text evidence="2">The sequence shown here is derived from an EMBL/GenBank/DDBJ whole genome shotgun (WGS) entry which is preliminary data.</text>
</comment>
<dbReference type="Proteomes" id="UP000663870">
    <property type="component" value="Unassembled WGS sequence"/>
</dbReference>
<keyword evidence="1" id="KW-0175">Coiled coil</keyword>
<evidence type="ECO:0000313" key="3">
    <source>
        <dbReference type="EMBL" id="CAF1578912.1"/>
    </source>
</evidence>
<dbReference type="EMBL" id="CAJNOH010000136">
    <property type="protein sequence ID" value="CAF0898256.1"/>
    <property type="molecule type" value="Genomic_DNA"/>
</dbReference>
<evidence type="ECO:0000313" key="2">
    <source>
        <dbReference type="EMBL" id="CAF0898256.1"/>
    </source>
</evidence>
<feature type="coiled-coil region" evidence="1">
    <location>
        <begin position="118"/>
        <end position="166"/>
    </location>
</feature>
<gene>
    <name evidence="3" type="ORF">JXQ802_LOCUS46002</name>
    <name evidence="2" type="ORF">PYM288_LOCUS9390</name>
</gene>
<proteinExistence type="predicted"/>